<dbReference type="RefSeq" id="WP_124973480.1">
    <property type="nucleotide sequence ID" value="NZ_RQVS01000014.1"/>
</dbReference>
<dbReference type="Pfam" id="PF00145">
    <property type="entry name" value="DNA_methylase"/>
    <property type="match status" value="1"/>
</dbReference>
<dbReference type="GO" id="GO:0044027">
    <property type="term" value="P:negative regulation of gene expression via chromosomal CpG island methylation"/>
    <property type="evidence" value="ECO:0007669"/>
    <property type="project" value="TreeGrafter"/>
</dbReference>
<keyword evidence="2 6" id="KW-0489">Methyltransferase</keyword>
<keyword evidence="4 6" id="KW-0949">S-adenosyl-L-methionine</keyword>
<feature type="region of interest" description="Disordered" evidence="8">
    <location>
        <begin position="274"/>
        <end position="296"/>
    </location>
</feature>
<dbReference type="PRINTS" id="PR00105">
    <property type="entry name" value="C5METTRFRASE"/>
</dbReference>
<proteinExistence type="inferred from homology"/>
<reference evidence="9 10" key="1">
    <citation type="submission" date="2018-11" db="EMBL/GenBank/DDBJ databases">
        <title>YIM 102482-1 draft genome.</title>
        <authorList>
            <person name="Li G."/>
            <person name="Jiang Y."/>
        </authorList>
    </citation>
    <scope>NUCLEOTIDE SEQUENCE [LARGE SCALE GENOMIC DNA]</scope>
    <source>
        <strain evidence="9 10">YIM 102482-1</strain>
    </source>
</reference>
<dbReference type="InterPro" id="IPR001525">
    <property type="entry name" value="C5_MeTfrase"/>
</dbReference>
<evidence type="ECO:0000256" key="2">
    <source>
        <dbReference type="ARBA" id="ARBA00022603"/>
    </source>
</evidence>
<dbReference type="EC" id="2.1.1.37" evidence="1"/>
<dbReference type="PROSITE" id="PS51679">
    <property type="entry name" value="SAM_MT_C5"/>
    <property type="match status" value="1"/>
</dbReference>
<feature type="region of interest" description="Disordered" evidence="8">
    <location>
        <begin position="342"/>
        <end position="361"/>
    </location>
</feature>
<dbReference type="InterPro" id="IPR029063">
    <property type="entry name" value="SAM-dependent_MTases_sf"/>
</dbReference>
<feature type="active site" evidence="6">
    <location>
        <position position="79"/>
    </location>
</feature>
<dbReference type="PANTHER" id="PTHR10629:SF52">
    <property type="entry name" value="DNA (CYTOSINE-5)-METHYLTRANSFERASE 1"/>
    <property type="match status" value="1"/>
</dbReference>
<gene>
    <name evidence="9" type="primary">dcm</name>
    <name evidence="9" type="ORF">EG850_11130</name>
</gene>
<organism evidence="9 10">
    <name type="scientific">Gulosibacter macacae</name>
    <dbReference type="NCBI Taxonomy" id="2488791"/>
    <lineage>
        <taxon>Bacteria</taxon>
        <taxon>Bacillati</taxon>
        <taxon>Actinomycetota</taxon>
        <taxon>Actinomycetes</taxon>
        <taxon>Micrococcales</taxon>
        <taxon>Microbacteriaceae</taxon>
        <taxon>Gulosibacter</taxon>
    </lineage>
</organism>
<dbReference type="OrthoDB" id="9813719at2"/>
<evidence type="ECO:0000256" key="7">
    <source>
        <dbReference type="RuleBase" id="RU000416"/>
    </source>
</evidence>
<dbReference type="GO" id="GO:0032259">
    <property type="term" value="P:methylation"/>
    <property type="evidence" value="ECO:0007669"/>
    <property type="project" value="UniProtKB-KW"/>
</dbReference>
<evidence type="ECO:0000313" key="9">
    <source>
        <dbReference type="EMBL" id="RRJ85931.1"/>
    </source>
</evidence>
<name>A0A3P3VT07_9MICO</name>
<dbReference type="PANTHER" id="PTHR10629">
    <property type="entry name" value="CYTOSINE-SPECIFIC METHYLTRANSFERASE"/>
    <property type="match status" value="1"/>
</dbReference>
<dbReference type="Proteomes" id="UP000274391">
    <property type="component" value="Unassembled WGS sequence"/>
</dbReference>
<dbReference type="GO" id="GO:0003886">
    <property type="term" value="F:DNA (cytosine-5-)-methyltransferase activity"/>
    <property type="evidence" value="ECO:0007669"/>
    <property type="project" value="UniProtKB-EC"/>
</dbReference>
<comment type="similarity">
    <text evidence="6 7">Belongs to the class I-like SAM-binding methyltransferase superfamily. C5-methyltransferase family.</text>
</comment>
<evidence type="ECO:0000256" key="3">
    <source>
        <dbReference type="ARBA" id="ARBA00022679"/>
    </source>
</evidence>
<evidence type="ECO:0000256" key="1">
    <source>
        <dbReference type="ARBA" id="ARBA00011975"/>
    </source>
</evidence>
<keyword evidence="10" id="KW-1185">Reference proteome</keyword>
<protein>
    <recommendedName>
        <fullName evidence="1">DNA (cytosine-5-)-methyltransferase</fullName>
        <ecNumber evidence="1">2.1.1.37</ecNumber>
    </recommendedName>
</protein>
<dbReference type="AlphaFoldDB" id="A0A3P3VT07"/>
<dbReference type="EMBL" id="RQVS01000014">
    <property type="protein sequence ID" value="RRJ85931.1"/>
    <property type="molecule type" value="Genomic_DNA"/>
</dbReference>
<sequence>MNLKMGELFAGYGGLGMGTHAALSRLGVEVETAWVCEFDEAPSKLLAQHWPDAPNLGDVTKVDFTKVERVDVLTGGFPCQDVSLAGRRAGMGAGTRSGLWSEFARAIDELRPGLVVIENVRGLLSARAGKAHDADLEYCPICVGDGDGSDLRALGAVLGDLAELGFDAEWGLLAASAVGAPHRRERVFIVAWPADSDGDLFRELARRAFAEETGSQEGDGFADSGGGTGFVSLFRTPCAAEAEGGRRNPDREGATMRLSDQVLEEVEAGNLLPTPEAALGVRGGAQDPVRRREGGHSVSLADAVHVLPTPTASAGDKGGPGQRYGSGSLTITSAVAMLPTPKAGDADFGTPRTSGRPPEMSTHLATRIAYRDFGEYALAVERWSGVIGRQAPSPTEVGPKGGARLSSAFVEWMMGVPKGHVVGHGLTRVQELRALGNGVVPQQAAAAVLALLARAWSEVAA</sequence>
<dbReference type="GO" id="GO:0009307">
    <property type="term" value="P:DNA restriction-modification system"/>
    <property type="evidence" value="ECO:0007669"/>
    <property type="project" value="UniProtKB-KW"/>
</dbReference>
<accession>A0A3P3VT07</accession>
<dbReference type="SUPFAM" id="SSF53335">
    <property type="entry name" value="S-adenosyl-L-methionine-dependent methyltransferases"/>
    <property type="match status" value="1"/>
</dbReference>
<dbReference type="InterPro" id="IPR050390">
    <property type="entry name" value="C5-Methyltransferase"/>
</dbReference>
<evidence type="ECO:0000256" key="6">
    <source>
        <dbReference type="PROSITE-ProRule" id="PRU01016"/>
    </source>
</evidence>
<keyword evidence="5" id="KW-0680">Restriction system</keyword>
<evidence type="ECO:0000256" key="5">
    <source>
        <dbReference type="ARBA" id="ARBA00022747"/>
    </source>
</evidence>
<evidence type="ECO:0000256" key="4">
    <source>
        <dbReference type="ARBA" id="ARBA00022691"/>
    </source>
</evidence>
<evidence type="ECO:0000256" key="8">
    <source>
        <dbReference type="SAM" id="MobiDB-lite"/>
    </source>
</evidence>
<dbReference type="GO" id="GO:0003677">
    <property type="term" value="F:DNA binding"/>
    <property type="evidence" value="ECO:0007669"/>
    <property type="project" value="TreeGrafter"/>
</dbReference>
<keyword evidence="3 6" id="KW-0808">Transferase</keyword>
<comment type="caution">
    <text evidence="9">The sequence shown here is derived from an EMBL/GenBank/DDBJ whole genome shotgun (WGS) entry which is preliminary data.</text>
</comment>
<dbReference type="NCBIfam" id="TIGR00675">
    <property type="entry name" value="dcm"/>
    <property type="match status" value="1"/>
</dbReference>
<dbReference type="Gene3D" id="3.40.50.150">
    <property type="entry name" value="Vaccinia Virus protein VP39"/>
    <property type="match status" value="1"/>
</dbReference>
<evidence type="ECO:0000313" key="10">
    <source>
        <dbReference type="Proteomes" id="UP000274391"/>
    </source>
</evidence>